<dbReference type="SUPFAM" id="SSF89550">
    <property type="entry name" value="PHP domain-like"/>
    <property type="match status" value="1"/>
</dbReference>
<evidence type="ECO:0000256" key="4">
    <source>
        <dbReference type="SAM" id="MobiDB-lite"/>
    </source>
</evidence>
<evidence type="ECO:0000313" key="6">
    <source>
        <dbReference type="Proteomes" id="UP000664203"/>
    </source>
</evidence>
<proteinExistence type="inferred from homology"/>
<evidence type="ECO:0000313" key="5">
    <source>
        <dbReference type="EMBL" id="CAF9928091.1"/>
    </source>
</evidence>
<dbReference type="OrthoDB" id="17948at2759"/>
<reference evidence="5" key="1">
    <citation type="submission" date="2021-03" db="EMBL/GenBank/DDBJ databases">
        <authorList>
            <person name="Tagirdzhanova G."/>
        </authorList>
    </citation>
    <scope>NUCLEOTIDE SEQUENCE</scope>
</reference>
<dbReference type="GO" id="GO:0008033">
    <property type="term" value="P:tRNA processing"/>
    <property type="evidence" value="ECO:0007669"/>
    <property type="project" value="UniProtKB-KW"/>
</dbReference>
<comment type="caution">
    <text evidence="5">The sequence shown here is derived from an EMBL/GenBank/DDBJ whole genome shotgun (WGS) entry which is preliminary data.</text>
</comment>
<name>A0A8H3FLB2_9LECA</name>
<feature type="compositionally biased region" description="Basic and acidic residues" evidence="4">
    <location>
        <begin position="240"/>
        <end position="270"/>
    </location>
</feature>
<feature type="compositionally biased region" description="Basic and acidic residues" evidence="4">
    <location>
        <begin position="279"/>
        <end position="294"/>
    </location>
</feature>
<gene>
    <name evidence="5" type="ORF">ALECFALPRED_003948</name>
</gene>
<organism evidence="5 6">
    <name type="scientific">Alectoria fallacina</name>
    <dbReference type="NCBI Taxonomy" id="1903189"/>
    <lineage>
        <taxon>Eukaryota</taxon>
        <taxon>Fungi</taxon>
        <taxon>Dikarya</taxon>
        <taxon>Ascomycota</taxon>
        <taxon>Pezizomycotina</taxon>
        <taxon>Lecanoromycetes</taxon>
        <taxon>OSLEUM clade</taxon>
        <taxon>Lecanoromycetidae</taxon>
        <taxon>Lecanorales</taxon>
        <taxon>Lecanorineae</taxon>
        <taxon>Parmeliaceae</taxon>
        <taxon>Alectoria</taxon>
    </lineage>
</organism>
<dbReference type="InterPro" id="IPR002738">
    <property type="entry name" value="RNase_P_p30"/>
</dbReference>
<sequence length="327" mass="36014">MYYDLNVPYIANRGELQRTLAFLSERYNTIALDFAIIGKVPADTSNQIPTPLPFATPNSLRILRRCTIHLSDPSQNHRLKALSSAYDILAIRPDNEKSLQQACQALECDLISLDLSLRYPFYFKHQAMANALQRGVKFEISYGPGILNSDGGASRRHLISNATQLIRATRGRGIVISSEAKRALACRGPADVVNLAVLWGLGQDKGMEAVGNEARSVVVQAEMKRRSFRGVIDVVYGGEKSERVPENSAKGKQEKGKRKADVLEKNEAERVNATPKPISKREQKRQAKKARLDTGKNSQNSPKETSKGSVVLAEGAPTEDCPNGRSK</sequence>
<evidence type="ECO:0000256" key="1">
    <source>
        <dbReference type="ARBA" id="ARBA00004123"/>
    </source>
</evidence>
<comment type="subcellular location">
    <subcellularLocation>
        <location evidence="1">Nucleus</location>
    </subcellularLocation>
</comment>
<evidence type="ECO:0000256" key="2">
    <source>
        <dbReference type="ARBA" id="ARBA00007331"/>
    </source>
</evidence>
<keyword evidence="3" id="KW-0819">tRNA processing</keyword>
<comment type="similarity">
    <text evidence="2">Belongs to the eukaryotic/archaeal RNase P protein component 3 family.</text>
</comment>
<dbReference type="Gene3D" id="3.20.20.140">
    <property type="entry name" value="Metal-dependent hydrolases"/>
    <property type="match status" value="1"/>
</dbReference>
<dbReference type="GO" id="GO:0005655">
    <property type="term" value="C:nucleolar ribonuclease P complex"/>
    <property type="evidence" value="ECO:0007669"/>
    <property type="project" value="TreeGrafter"/>
</dbReference>
<feature type="region of interest" description="Disordered" evidence="4">
    <location>
        <begin position="240"/>
        <end position="327"/>
    </location>
</feature>
<dbReference type="EMBL" id="CAJPDR010000244">
    <property type="protein sequence ID" value="CAF9928091.1"/>
    <property type="molecule type" value="Genomic_DNA"/>
</dbReference>
<dbReference type="InterPro" id="IPR016195">
    <property type="entry name" value="Pol/histidinol_Pase-like"/>
</dbReference>
<dbReference type="AlphaFoldDB" id="A0A8H3FLB2"/>
<evidence type="ECO:0000256" key="3">
    <source>
        <dbReference type="ARBA" id="ARBA00022694"/>
    </source>
</evidence>
<dbReference type="Pfam" id="PF01876">
    <property type="entry name" value="RNase_P_p30"/>
    <property type="match status" value="1"/>
</dbReference>
<keyword evidence="6" id="KW-1185">Reference proteome</keyword>
<dbReference type="GO" id="GO:0003723">
    <property type="term" value="F:RNA binding"/>
    <property type="evidence" value="ECO:0007669"/>
    <property type="project" value="TreeGrafter"/>
</dbReference>
<protein>
    <submittedName>
        <fullName evidence="5">Uncharacterized protein</fullName>
    </submittedName>
</protein>
<dbReference type="PANTHER" id="PTHR13031:SF0">
    <property type="entry name" value="RIBONUCLEASE P PROTEIN SUBUNIT P30"/>
    <property type="match status" value="1"/>
</dbReference>
<dbReference type="Proteomes" id="UP000664203">
    <property type="component" value="Unassembled WGS sequence"/>
</dbReference>
<accession>A0A8H3FLB2</accession>
<dbReference type="PANTHER" id="PTHR13031">
    <property type="entry name" value="RIBONUCLEASE P SUBUNIT P30"/>
    <property type="match status" value="1"/>
</dbReference>